<dbReference type="InterPro" id="IPR029001">
    <property type="entry name" value="ITPase-like_fam"/>
</dbReference>
<reference evidence="12 13" key="1">
    <citation type="submission" date="2016-10" db="EMBL/GenBank/DDBJ databases">
        <authorList>
            <person name="de Groot N.N."/>
        </authorList>
    </citation>
    <scope>NUCLEOTIDE SEQUENCE [LARGE SCALE GENOMIC DNA]</scope>
    <source>
        <strain>GEY</strain>
        <strain evidence="13">DSM 9560</strain>
    </source>
</reference>
<dbReference type="GO" id="GO:0009146">
    <property type="term" value="P:purine nucleoside triphosphate catabolic process"/>
    <property type="evidence" value="ECO:0007669"/>
    <property type="project" value="UniProtKB-UniRule"/>
</dbReference>
<dbReference type="GO" id="GO:0005829">
    <property type="term" value="C:cytosol"/>
    <property type="evidence" value="ECO:0007669"/>
    <property type="project" value="TreeGrafter"/>
</dbReference>
<dbReference type="Proteomes" id="UP000199513">
    <property type="component" value="Unassembled WGS sequence"/>
</dbReference>
<dbReference type="GO" id="GO:0035870">
    <property type="term" value="F:dITP diphosphatase activity"/>
    <property type="evidence" value="ECO:0007669"/>
    <property type="project" value="UniProtKB-UniRule"/>
</dbReference>
<dbReference type="GO" id="GO:0046872">
    <property type="term" value="F:metal ion binding"/>
    <property type="evidence" value="ECO:0007669"/>
    <property type="project" value="UniProtKB-KW"/>
</dbReference>
<evidence type="ECO:0000256" key="6">
    <source>
        <dbReference type="ARBA" id="ARBA00022842"/>
    </source>
</evidence>
<feature type="active site" description="Proton acceptor" evidence="10">
    <location>
        <position position="69"/>
    </location>
</feature>
<evidence type="ECO:0000313" key="12">
    <source>
        <dbReference type="EMBL" id="SFE64568.1"/>
    </source>
</evidence>
<dbReference type="OrthoDB" id="9807456at2"/>
<protein>
    <recommendedName>
        <fullName evidence="10">dITP/XTP pyrophosphatase</fullName>
        <ecNumber evidence="10">3.6.1.66</ecNumber>
    </recommendedName>
    <alternativeName>
        <fullName evidence="10">Non-canonical purine NTP pyrophosphatase</fullName>
    </alternativeName>
    <alternativeName>
        <fullName evidence="10">Non-standard purine NTP pyrophosphatase</fullName>
    </alternativeName>
    <alternativeName>
        <fullName evidence="10">Nucleoside-triphosphate diphosphatase</fullName>
    </alternativeName>
    <alternativeName>
        <fullName evidence="10">Nucleoside-triphosphate pyrophosphatase</fullName>
        <shortName evidence="10">NTPase</shortName>
    </alternativeName>
</protein>
<dbReference type="EC" id="3.6.1.66" evidence="10"/>
<feature type="binding site" evidence="10">
    <location>
        <begin position="8"/>
        <end position="13"/>
    </location>
    <ligand>
        <name>substrate</name>
    </ligand>
</feature>
<dbReference type="GO" id="GO:0017111">
    <property type="term" value="F:ribonucleoside triphosphate phosphatase activity"/>
    <property type="evidence" value="ECO:0007669"/>
    <property type="project" value="InterPro"/>
</dbReference>
<dbReference type="NCBIfam" id="NF011398">
    <property type="entry name" value="PRK14823.1"/>
    <property type="match status" value="1"/>
</dbReference>
<organism evidence="12 13">
    <name type="scientific">Thermoflexibacter ruber</name>
    <dbReference type="NCBI Taxonomy" id="1003"/>
    <lineage>
        <taxon>Bacteria</taxon>
        <taxon>Pseudomonadati</taxon>
        <taxon>Bacteroidota</taxon>
        <taxon>Cytophagia</taxon>
        <taxon>Cytophagales</taxon>
        <taxon>Thermoflexibacteraceae</taxon>
        <taxon>Thermoflexibacter</taxon>
    </lineage>
</organism>
<name>A0A1I2C8N3_9BACT</name>
<keyword evidence="7 10" id="KW-0546">Nucleotide metabolism</keyword>
<comment type="caution">
    <text evidence="10">Lacks conserved residue(s) required for the propagation of feature annotation.</text>
</comment>
<evidence type="ECO:0000256" key="3">
    <source>
        <dbReference type="ARBA" id="ARBA00022723"/>
    </source>
</evidence>
<evidence type="ECO:0000256" key="7">
    <source>
        <dbReference type="ARBA" id="ARBA00023080"/>
    </source>
</evidence>
<proteinExistence type="inferred from homology"/>
<keyword evidence="3 10" id="KW-0479">Metal-binding</keyword>
<dbReference type="STRING" id="1003.SAMN04488541_1004137"/>
<evidence type="ECO:0000256" key="9">
    <source>
        <dbReference type="ARBA" id="ARBA00052017"/>
    </source>
</evidence>
<evidence type="ECO:0000256" key="1">
    <source>
        <dbReference type="ARBA" id="ARBA00008023"/>
    </source>
</evidence>
<dbReference type="CDD" id="cd00515">
    <property type="entry name" value="HAM1"/>
    <property type="match status" value="1"/>
</dbReference>
<evidence type="ECO:0000256" key="5">
    <source>
        <dbReference type="ARBA" id="ARBA00022801"/>
    </source>
</evidence>
<comment type="catalytic activity">
    <reaction evidence="8 10">
        <text>dITP + H2O = dIMP + diphosphate + H(+)</text>
        <dbReference type="Rhea" id="RHEA:28342"/>
        <dbReference type="ChEBI" id="CHEBI:15377"/>
        <dbReference type="ChEBI" id="CHEBI:15378"/>
        <dbReference type="ChEBI" id="CHEBI:33019"/>
        <dbReference type="ChEBI" id="CHEBI:61194"/>
        <dbReference type="ChEBI" id="CHEBI:61382"/>
        <dbReference type="EC" id="3.6.1.66"/>
    </reaction>
</comment>
<dbReference type="FunFam" id="3.90.950.10:FF:000001">
    <property type="entry name" value="dITP/XTP pyrophosphatase"/>
    <property type="match status" value="1"/>
</dbReference>
<dbReference type="PANTHER" id="PTHR11067">
    <property type="entry name" value="INOSINE TRIPHOSPHATE PYROPHOSPHATASE/HAM1 PROTEIN"/>
    <property type="match status" value="1"/>
</dbReference>
<evidence type="ECO:0000256" key="2">
    <source>
        <dbReference type="ARBA" id="ARBA00011738"/>
    </source>
</evidence>
<keyword evidence="5 10" id="KW-0378">Hydrolase</keyword>
<evidence type="ECO:0000256" key="10">
    <source>
        <dbReference type="HAMAP-Rule" id="MF_01405"/>
    </source>
</evidence>
<gene>
    <name evidence="12" type="ORF">SAMN04488541_1004137</name>
</gene>
<feature type="binding site" evidence="10">
    <location>
        <position position="172"/>
    </location>
    <ligand>
        <name>substrate</name>
    </ligand>
</feature>
<comment type="subunit">
    <text evidence="2 10">Homodimer.</text>
</comment>
<comment type="catalytic activity">
    <reaction evidence="9 10">
        <text>XTP + H2O = XMP + diphosphate + H(+)</text>
        <dbReference type="Rhea" id="RHEA:28610"/>
        <dbReference type="ChEBI" id="CHEBI:15377"/>
        <dbReference type="ChEBI" id="CHEBI:15378"/>
        <dbReference type="ChEBI" id="CHEBI:33019"/>
        <dbReference type="ChEBI" id="CHEBI:57464"/>
        <dbReference type="ChEBI" id="CHEBI:61314"/>
        <dbReference type="EC" id="3.6.1.66"/>
    </reaction>
</comment>
<feature type="binding site" evidence="10">
    <location>
        <position position="70"/>
    </location>
    <ligand>
        <name>substrate</name>
    </ligand>
</feature>
<keyword evidence="4 10" id="KW-0547">Nucleotide-binding</keyword>
<feature type="binding site" evidence="10">
    <location>
        <begin position="177"/>
        <end position="178"/>
    </location>
    <ligand>
        <name>substrate</name>
    </ligand>
</feature>
<evidence type="ECO:0000256" key="4">
    <source>
        <dbReference type="ARBA" id="ARBA00022741"/>
    </source>
</evidence>
<dbReference type="GO" id="GO:0000166">
    <property type="term" value="F:nucleotide binding"/>
    <property type="evidence" value="ECO:0007669"/>
    <property type="project" value="UniProtKB-KW"/>
</dbReference>
<dbReference type="NCBIfam" id="TIGR00042">
    <property type="entry name" value="RdgB/HAM1 family non-canonical purine NTP pyrophosphatase"/>
    <property type="match status" value="1"/>
</dbReference>
<comment type="cofactor">
    <cofactor evidence="10">
        <name>Mg(2+)</name>
        <dbReference type="ChEBI" id="CHEBI:18420"/>
    </cofactor>
    <text evidence="10">Binds 1 Mg(2+) ion per subunit.</text>
</comment>
<feature type="binding site" evidence="10">
    <location>
        <position position="69"/>
    </location>
    <ligand>
        <name>Mg(2+)</name>
        <dbReference type="ChEBI" id="CHEBI:18420"/>
    </ligand>
</feature>
<dbReference type="AlphaFoldDB" id="A0A1I2C8N3"/>
<dbReference type="InterPro" id="IPR002637">
    <property type="entry name" value="RdgB/HAM1"/>
</dbReference>
<accession>A0A1I2C8N3</accession>
<dbReference type="InterPro" id="IPR020922">
    <property type="entry name" value="dITP/XTP_pyrophosphatase"/>
</dbReference>
<dbReference type="HAMAP" id="MF_01405">
    <property type="entry name" value="Non_canon_purine_NTPase"/>
    <property type="match status" value="1"/>
</dbReference>
<evidence type="ECO:0000256" key="11">
    <source>
        <dbReference type="RuleBase" id="RU003781"/>
    </source>
</evidence>
<comment type="function">
    <text evidence="10">Pyrophosphatase that catalyzes the hydrolysis of nucleoside triphosphates to their monophosphate derivatives, with a high preference for the non-canonical purine nucleotides XTP (xanthosine triphosphate), dITP (deoxyinosine triphosphate) and ITP. Seems to function as a house-cleaning enzyme that removes non-canonical purine nucleotides from the nucleotide pool, thus preventing their incorporation into DNA/RNA and avoiding chromosomal lesions.</text>
</comment>
<dbReference type="GO" id="GO:0009117">
    <property type="term" value="P:nucleotide metabolic process"/>
    <property type="evidence" value="ECO:0007669"/>
    <property type="project" value="UniProtKB-KW"/>
</dbReference>
<comment type="similarity">
    <text evidence="1 10 11">Belongs to the HAM1 NTPase family.</text>
</comment>
<evidence type="ECO:0000313" key="13">
    <source>
        <dbReference type="Proteomes" id="UP000199513"/>
    </source>
</evidence>
<keyword evidence="13" id="KW-1185">Reference proteome</keyword>
<feature type="binding site" evidence="10">
    <location>
        <begin position="149"/>
        <end position="152"/>
    </location>
    <ligand>
        <name>substrate</name>
    </ligand>
</feature>
<dbReference type="Pfam" id="PF01725">
    <property type="entry name" value="Ham1p_like"/>
    <property type="match status" value="1"/>
</dbReference>
<dbReference type="EMBL" id="FONY01000004">
    <property type="protein sequence ID" value="SFE64568.1"/>
    <property type="molecule type" value="Genomic_DNA"/>
</dbReference>
<evidence type="ECO:0000256" key="8">
    <source>
        <dbReference type="ARBA" id="ARBA00051875"/>
    </source>
</evidence>
<sequence>MKNLVFATHNKNKIKEIQAKLADRYALISLSDLDIAEEIPETADTFEGNALLKAQYIWNKFGMSCFADDSGLEVDALGGAPGVHSARYAGLQKSDKNNIDLLLENLKNYTDTSAQFHTCIALILEGQVYYFHGIIRGRLIRERKGANGFGYDPIFIPEGYDRTFAEMTLAEKNAISHRAKAVAKLVDFLNQIS</sequence>
<dbReference type="GO" id="GO:0036222">
    <property type="term" value="F:XTP diphosphatase activity"/>
    <property type="evidence" value="ECO:0007669"/>
    <property type="project" value="UniProtKB-UniRule"/>
</dbReference>
<keyword evidence="6 10" id="KW-0460">Magnesium</keyword>
<dbReference type="GO" id="GO:0036220">
    <property type="term" value="F:ITP diphosphatase activity"/>
    <property type="evidence" value="ECO:0007669"/>
    <property type="project" value="UniProtKB-UniRule"/>
</dbReference>
<dbReference type="SUPFAM" id="SSF52972">
    <property type="entry name" value="ITPase-like"/>
    <property type="match status" value="1"/>
</dbReference>
<dbReference type="Gene3D" id="3.90.950.10">
    <property type="match status" value="1"/>
</dbReference>
<comment type="catalytic activity">
    <reaction evidence="10">
        <text>ITP + H2O = IMP + diphosphate + H(+)</text>
        <dbReference type="Rhea" id="RHEA:29399"/>
        <dbReference type="ChEBI" id="CHEBI:15377"/>
        <dbReference type="ChEBI" id="CHEBI:15378"/>
        <dbReference type="ChEBI" id="CHEBI:33019"/>
        <dbReference type="ChEBI" id="CHEBI:58053"/>
        <dbReference type="ChEBI" id="CHEBI:61402"/>
        <dbReference type="EC" id="3.6.1.66"/>
    </reaction>
</comment>
<dbReference type="RefSeq" id="WP_091540120.1">
    <property type="nucleotide sequence ID" value="NZ_FONY01000004.1"/>
</dbReference>
<dbReference type="PANTHER" id="PTHR11067:SF9">
    <property type="entry name" value="INOSINE TRIPHOSPHATE PYROPHOSPHATASE"/>
    <property type="match status" value="1"/>
</dbReference>